<evidence type="ECO:0000313" key="7">
    <source>
        <dbReference type="EMBL" id="SPD73435.1"/>
    </source>
</evidence>
<dbReference type="AlphaFoldDB" id="A0A445MVD6"/>
<sequence length="231" mass="24904">MDNRTERQLDLQAQISSVVKDMISVITNPVAFYKQMPKTGGLVNPLIFMAAMGIAGAIIQIFLSFFHVGMAGSFGMALAYIIIMPIMVAIFGFIAAAILMLIWKVMGSNENYETAFRCAAYASAISPITGLLNAIPYIGAIIGLAWMTYLLVTASVEVHGLQAKTAWIVFGIIAAIMAVMSISSQHAARKLSSNMQDLNKDLGNIEQMSPEEAGKKAGEFLKGMQQGAEKQ</sequence>
<keyword evidence="4 5" id="KW-0472">Membrane</keyword>
<feature type="domain" description="Yip1" evidence="6">
    <location>
        <begin position="24"/>
        <end position="180"/>
    </location>
</feature>
<gene>
    <name evidence="7" type="ORF">PITCH_A190011</name>
</gene>
<evidence type="ECO:0000259" key="6">
    <source>
        <dbReference type="Pfam" id="PF04893"/>
    </source>
</evidence>
<dbReference type="InterPro" id="IPR006977">
    <property type="entry name" value="Yip1_dom"/>
</dbReference>
<comment type="subcellular location">
    <subcellularLocation>
        <location evidence="1">Membrane</location>
        <topology evidence="1">Multi-pass membrane protein</topology>
    </subcellularLocation>
</comment>
<protein>
    <recommendedName>
        <fullName evidence="6">Yip1 domain-containing protein</fullName>
    </recommendedName>
</protein>
<organism evidence="7">
    <name type="scientific">uncultured Desulfobacterium sp</name>
    <dbReference type="NCBI Taxonomy" id="201089"/>
    <lineage>
        <taxon>Bacteria</taxon>
        <taxon>Pseudomonadati</taxon>
        <taxon>Thermodesulfobacteriota</taxon>
        <taxon>Desulfobacteria</taxon>
        <taxon>Desulfobacterales</taxon>
        <taxon>Desulfobacteriaceae</taxon>
        <taxon>Desulfobacterium</taxon>
        <taxon>environmental samples</taxon>
    </lineage>
</organism>
<feature type="transmembrane region" description="Helical" evidence="5">
    <location>
        <begin position="42"/>
        <end position="66"/>
    </location>
</feature>
<accession>A0A445MVD6</accession>
<evidence type="ECO:0000256" key="1">
    <source>
        <dbReference type="ARBA" id="ARBA00004141"/>
    </source>
</evidence>
<evidence type="ECO:0000256" key="4">
    <source>
        <dbReference type="ARBA" id="ARBA00023136"/>
    </source>
</evidence>
<feature type="transmembrane region" description="Helical" evidence="5">
    <location>
        <begin position="166"/>
        <end position="183"/>
    </location>
</feature>
<evidence type="ECO:0000256" key="3">
    <source>
        <dbReference type="ARBA" id="ARBA00022989"/>
    </source>
</evidence>
<proteinExistence type="predicted"/>
<feature type="transmembrane region" description="Helical" evidence="5">
    <location>
        <begin position="124"/>
        <end position="146"/>
    </location>
</feature>
<evidence type="ECO:0000256" key="2">
    <source>
        <dbReference type="ARBA" id="ARBA00022692"/>
    </source>
</evidence>
<dbReference type="GO" id="GO:0016020">
    <property type="term" value="C:membrane"/>
    <property type="evidence" value="ECO:0007669"/>
    <property type="project" value="UniProtKB-SubCell"/>
</dbReference>
<dbReference type="EMBL" id="OJIN01000101">
    <property type="protein sequence ID" value="SPD73435.1"/>
    <property type="molecule type" value="Genomic_DNA"/>
</dbReference>
<name>A0A445MVD6_9BACT</name>
<feature type="transmembrane region" description="Helical" evidence="5">
    <location>
        <begin position="78"/>
        <end position="103"/>
    </location>
</feature>
<evidence type="ECO:0000256" key="5">
    <source>
        <dbReference type="SAM" id="Phobius"/>
    </source>
</evidence>
<reference evidence="7" key="1">
    <citation type="submission" date="2018-01" db="EMBL/GenBank/DDBJ databases">
        <authorList>
            <person name="Regsiter A."/>
            <person name="William W."/>
        </authorList>
    </citation>
    <scope>NUCLEOTIDE SEQUENCE</scope>
    <source>
        <strain evidence="7">TRIP AH-1</strain>
    </source>
</reference>
<keyword evidence="2 5" id="KW-0812">Transmembrane</keyword>
<dbReference type="Pfam" id="PF04893">
    <property type="entry name" value="Yip1"/>
    <property type="match status" value="1"/>
</dbReference>
<keyword evidence="3 5" id="KW-1133">Transmembrane helix</keyword>